<organism evidence="2 3">
    <name type="scientific">Lentinula detonsa</name>
    <dbReference type="NCBI Taxonomy" id="2804962"/>
    <lineage>
        <taxon>Eukaryota</taxon>
        <taxon>Fungi</taxon>
        <taxon>Dikarya</taxon>
        <taxon>Basidiomycota</taxon>
        <taxon>Agaricomycotina</taxon>
        <taxon>Agaricomycetes</taxon>
        <taxon>Agaricomycetidae</taxon>
        <taxon>Agaricales</taxon>
        <taxon>Marasmiineae</taxon>
        <taxon>Omphalotaceae</taxon>
        <taxon>Lentinula</taxon>
    </lineage>
</organism>
<dbReference type="GO" id="GO:0000466">
    <property type="term" value="P:maturation of 5.8S rRNA from tricistronic rRNA transcript (SSU-rRNA, 5.8S rRNA, LSU-rRNA)"/>
    <property type="evidence" value="ECO:0007669"/>
    <property type="project" value="TreeGrafter"/>
</dbReference>
<dbReference type="Pfam" id="PF14780">
    <property type="entry name" value="NEPRO_N"/>
    <property type="match status" value="1"/>
</dbReference>
<dbReference type="InterPro" id="IPR027951">
    <property type="entry name" value="Nepro_N"/>
</dbReference>
<evidence type="ECO:0000313" key="3">
    <source>
        <dbReference type="Proteomes" id="UP001142393"/>
    </source>
</evidence>
<protein>
    <recommendedName>
        <fullName evidence="1">Nucleolus and neural progenitor protein-like N-terminal domain-containing protein</fullName>
    </recommendedName>
</protein>
<sequence length="280" mass="31951">MNARRTSLTPSLSDRGSLPKNCHATVDSVLKDLKLYSRRLSTTTTALAEETQILDRLHYKNKNQHRSSLFIRRLDELRRYSHRTEEFQICSFVNDLRQSFFGKADGSQQKQMKGAWSHHPDEEYVSKVKEQSSCFLGLLRKMYAVSSEVFRSLSLAMQTGAFIHLFLTLIAITSKIANLVAEMIEILQLVIPVMDRLLAIFKACKETADSSQVLETHSSGPTPVPIQISTLTRKEEPLIAIERRVVVKRSKLQPDTGGERPRKKRKEVKKNEIDVIFGSY</sequence>
<dbReference type="PANTHER" id="PTHR37792:SF1">
    <property type="entry name" value="RIBONUCLEASE MRP PROTEIN SUBUNIT RMP1"/>
    <property type="match status" value="1"/>
</dbReference>
<proteinExistence type="predicted"/>
<gene>
    <name evidence="2" type="ORF">DFH05DRAFT_1490201</name>
</gene>
<dbReference type="InterPro" id="IPR047205">
    <property type="entry name" value="RMP1"/>
</dbReference>
<feature type="domain" description="Nucleolus and neural progenitor protein-like N-terminal" evidence="1">
    <location>
        <begin position="24"/>
        <end position="184"/>
    </location>
</feature>
<dbReference type="GO" id="GO:0000172">
    <property type="term" value="C:ribonuclease MRP complex"/>
    <property type="evidence" value="ECO:0007669"/>
    <property type="project" value="InterPro"/>
</dbReference>
<dbReference type="PANTHER" id="PTHR37792">
    <property type="entry name" value="RIBONUCLEASE MRP PROTEIN SUBUNIT RMP1"/>
    <property type="match status" value="1"/>
</dbReference>
<dbReference type="Proteomes" id="UP001142393">
    <property type="component" value="Unassembled WGS sequence"/>
</dbReference>
<dbReference type="AlphaFoldDB" id="A0A9W8P137"/>
<evidence type="ECO:0000313" key="2">
    <source>
        <dbReference type="EMBL" id="KAJ3744639.1"/>
    </source>
</evidence>
<evidence type="ECO:0000259" key="1">
    <source>
        <dbReference type="Pfam" id="PF14780"/>
    </source>
</evidence>
<dbReference type="GO" id="GO:0000294">
    <property type="term" value="P:nuclear-transcribed mRNA catabolic process, RNase MRP-dependent"/>
    <property type="evidence" value="ECO:0007669"/>
    <property type="project" value="TreeGrafter"/>
</dbReference>
<comment type="caution">
    <text evidence="2">The sequence shown here is derived from an EMBL/GenBank/DDBJ whole genome shotgun (WGS) entry which is preliminary data.</text>
</comment>
<dbReference type="EMBL" id="JANVFU010000006">
    <property type="protein sequence ID" value="KAJ3744639.1"/>
    <property type="molecule type" value="Genomic_DNA"/>
</dbReference>
<accession>A0A9W8P137</accession>
<keyword evidence="3" id="KW-1185">Reference proteome</keyword>
<name>A0A9W8P137_9AGAR</name>
<dbReference type="GO" id="GO:0042134">
    <property type="term" value="F:rRNA primary transcript binding"/>
    <property type="evidence" value="ECO:0007669"/>
    <property type="project" value="InterPro"/>
</dbReference>
<reference evidence="2 3" key="1">
    <citation type="journal article" date="2023" name="Proc. Natl. Acad. Sci. U.S.A.">
        <title>A global phylogenomic analysis of the shiitake genus Lentinula.</title>
        <authorList>
            <person name="Sierra-Patev S."/>
            <person name="Min B."/>
            <person name="Naranjo-Ortiz M."/>
            <person name="Looney B."/>
            <person name="Konkel Z."/>
            <person name="Slot J.C."/>
            <person name="Sakamoto Y."/>
            <person name="Steenwyk J.L."/>
            <person name="Rokas A."/>
            <person name="Carro J."/>
            <person name="Camarero S."/>
            <person name="Ferreira P."/>
            <person name="Molpeceres G."/>
            <person name="Ruiz-Duenas F.J."/>
            <person name="Serrano A."/>
            <person name="Henrissat B."/>
            <person name="Drula E."/>
            <person name="Hughes K.W."/>
            <person name="Mata J.L."/>
            <person name="Ishikawa N.K."/>
            <person name="Vargas-Isla R."/>
            <person name="Ushijima S."/>
            <person name="Smith C.A."/>
            <person name="Donoghue J."/>
            <person name="Ahrendt S."/>
            <person name="Andreopoulos W."/>
            <person name="He G."/>
            <person name="LaButti K."/>
            <person name="Lipzen A."/>
            <person name="Ng V."/>
            <person name="Riley R."/>
            <person name="Sandor L."/>
            <person name="Barry K."/>
            <person name="Martinez A.T."/>
            <person name="Xiao Y."/>
            <person name="Gibbons J.G."/>
            <person name="Terashima K."/>
            <person name="Grigoriev I.V."/>
            <person name="Hibbett D."/>
        </authorList>
    </citation>
    <scope>NUCLEOTIDE SEQUENCE [LARGE SCALE GENOMIC DNA]</scope>
    <source>
        <strain evidence="2 3">TFB7810</strain>
    </source>
</reference>